<keyword evidence="9" id="KW-1185">Reference proteome</keyword>
<evidence type="ECO:0000313" key="8">
    <source>
        <dbReference type="EMBL" id="NOV02720.1"/>
    </source>
</evidence>
<dbReference type="SUPFAM" id="SSF56024">
    <property type="entry name" value="Phospholipase D/nuclease"/>
    <property type="match status" value="1"/>
</dbReference>
<dbReference type="InterPro" id="IPR051406">
    <property type="entry name" value="PLD_domain"/>
</dbReference>
<reference evidence="8 9" key="1">
    <citation type="submission" date="2019-10" db="EMBL/GenBank/DDBJ databases">
        <title>Description of Paenibacillus pedi sp. nov.</title>
        <authorList>
            <person name="Carlier A."/>
            <person name="Qi S."/>
        </authorList>
    </citation>
    <scope>NUCLEOTIDE SEQUENCE [LARGE SCALE GENOMIC DNA]</scope>
    <source>
        <strain evidence="8 9">LMG 31457</strain>
    </source>
</reference>
<evidence type="ECO:0000256" key="3">
    <source>
        <dbReference type="ARBA" id="ARBA00012027"/>
    </source>
</evidence>
<dbReference type="InterPro" id="IPR001736">
    <property type="entry name" value="PLipase_D/transphosphatidylase"/>
</dbReference>
<name>A0ABX1ZUJ7_9BACL</name>
<evidence type="ECO:0000256" key="4">
    <source>
        <dbReference type="ARBA" id="ARBA00022801"/>
    </source>
</evidence>
<dbReference type="Gene3D" id="3.30.870.10">
    <property type="entry name" value="Endonuclease Chain A"/>
    <property type="match status" value="1"/>
</dbReference>
<dbReference type="RefSeq" id="WP_171685526.1">
    <property type="nucleotide sequence ID" value="NZ_WHNZ01000045.1"/>
</dbReference>
<accession>A0ABX1ZUJ7</accession>
<dbReference type="EMBL" id="WHNZ01000045">
    <property type="protein sequence ID" value="NOV02720.1"/>
    <property type="molecule type" value="Genomic_DNA"/>
</dbReference>
<dbReference type="Proteomes" id="UP000618579">
    <property type="component" value="Unassembled WGS sequence"/>
</dbReference>
<keyword evidence="5" id="KW-0442">Lipid degradation</keyword>
<dbReference type="PROSITE" id="PS50035">
    <property type="entry name" value="PLD"/>
    <property type="match status" value="1"/>
</dbReference>
<dbReference type="EC" id="3.1.4.4" evidence="3"/>
<keyword evidence="4" id="KW-0378">Hydrolase</keyword>
<comment type="catalytic activity">
    <reaction evidence="1">
        <text>a 1,2-diacyl-sn-glycero-3-phosphocholine + H2O = a 1,2-diacyl-sn-glycero-3-phosphate + choline + H(+)</text>
        <dbReference type="Rhea" id="RHEA:14445"/>
        <dbReference type="ChEBI" id="CHEBI:15354"/>
        <dbReference type="ChEBI" id="CHEBI:15377"/>
        <dbReference type="ChEBI" id="CHEBI:15378"/>
        <dbReference type="ChEBI" id="CHEBI:57643"/>
        <dbReference type="ChEBI" id="CHEBI:58608"/>
        <dbReference type="EC" id="3.1.4.4"/>
    </reaction>
</comment>
<proteinExistence type="inferred from homology"/>
<dbReference type="PANTHER" id="PTHR43856">
    <property type="entry name" value="CARDIOLIPIN HYDROLASE"/>
    <property type="match status" value="1"/>
</dbReference>
<comment type="similarity">
    <text evidence="2">Belongs to the phospholipase D family.</text>
</comment>
<sequence length="257" mass="30197">MEVYFTRPGTKCEVRDRLIEDISKVKERLLIAVAYFNDEIIAEKINDVRCDDKRIIVNYSDIFRDVKARNIYSAIRAKTTILGTKIGDNYPNHMHHKFIILDNIVWTGSFNFTSQASFRNWENMIRITDFSRIQKFTDEFEYMWLIGEAVRDKLKYDTCDFCKEKVEDPLTHFGIIFNTSSFVSGLNYKDTYSVMCAKDFKGTNVCRNCNKTVYSKEMITLDDSSSFWSICLECFPDEMRSLLKARDEINMGFIEDE</sequence>
<evidence type="ECO:0000313" key="9">
    <source>
        <dbReference type="Proteomes" id="UP000618579"/>
    </source>
</evidence>
<gene>
    <name evidence="8" type="ORF">GC097_22195</name>
</gene>
<evidence type="ECO:0000256" key="1">
    <source>
        <dbReference type="ARBA" id="ARBA00000798"/>
    </source>
</evidence>
<dbReference type="PANTHER" id="PTHR43856:SF1">
    <property type="entry name" value="MITOCHONDRIAL CARDIOLIPIN HYDROLASE"/>
    <property type="match status" value="1"/>
</dbReference>
<organism evidence="8 9">
    <name type="scientific">Paenibacillus planticolens</name>
    <dbReference type="NCBI Taxonomy" id="2654976"/>
    <lineage>
        <taxon>Bacteria</taxon>
        <taxon>Bacillati</taxon>
        <taxon>Bacillota</taxon>
        <taxon>Bacilli</taxon>
        <taxon>Bacillales</taxon>
        <taxon>Paenibacillaceae</taxon>
        <taxon>Paenibacillus</taxon>
    </lineage>
</organism>
<dbReference type="Pfam" id="PF13091">
    <property type="entry name" value="PLDc_2"/>
    <property type="match status" value="1"/>
</dbReference>
<evidence type="ECO:0000256" key="5">
    <source>
        <dbReference type="ARBA" id="ARBA00022963"/>
    </source>
</evidence>
<feature type="domain" description="PLD phosphodiesterase" evidence="7">
    <location>
        <begin position="90"/>
        <end position="116"/>
    </location>
</feature>
<evidence type="ECO:0000256" key="6">
    <source>
        <dbReference type="ARBA" id="ARBA00023098"/>
    </source>
</evidence>
<dbReference type="InterPro" id="IPR025202">
    <property type="entry name" value="PLD-like_dom"/>
</dbReference>
<comment type="caution">
    <text evidence="8">The sequence shown here is derived from an EMBL/GenBank/DDBJ whole genome shotgun (WGS) entry which is preliminary data.</text>
</comment>
<evidence type="ECO:0000259" key="7">
    <source>
        <dbReference type="PROSITE" id="PS50035"/>
    </source>
</evidence>
<evidence type="ECO:0000256" key="2">
    <source>
        <dbReference type="ARBA" id="ARBA00008664"/>
    </source>
</evidence>
<keyword evidence="6" id="KW-0443">Lipid metabolism</keyword>
<protein>
    <recommendedName>
        <fullName evidence="3">phospholipase D</fullName>
        <ecNumber evidence="3">3.1.4.4</ecNumber>
    </recommendedName>
</protein>